<dbReference type="OrthoDB" id="202203at2759"/>
<dbReference type="InterPro" id="IPR023753">
    <property type="entry name" value="FAD/NAD-binding_dom"/>
</dbReference>
<dbReference type="Proteomes" id="UP000077266">
    <property type="component" value="Unassembled WGS sequence"/>
</dbReference>
<dbReference type="STRING" id="1314781.A0A165KSR7"/>
<dbReference type="InterPro" id="IPR036188">
    <property type="entry name" value="FAD/NAD-bd_sf"/>
</dbReference>
<dbReference type="PRINTS" id="PR00368">
    <property type="entry name" value="FADPNR"/>
</dbReference>
<evidence type="ECO:0000256" key="1">
    <source>
        <dbReference type="ARBA" id="ARBA00006442"/>
    </source>
</evidence>
<evidence type="ECO:0000256" key="2">
    <source>
        <dbReference type="ARBA" id="ARBA00022630"/>
    </source>
</evidence>
<dbReference type="Pfam" id="PF07992">
    <property type="entry name" value="Pyr_redox_2"/>
    <property type="match status" value="1"/>
</dbReference>
<dbReference type="Gene3D" id="3.50.50.100">
    <property type="match status" value="2"/>
</dbReference>
<dbReference type="PRINTS" id="PR00411">
    <property type="entry name" value="PNDRDTASEI"/>
</dbReference>
<protein>
    <submittedName>
        <fullName evidence="6">FAD/NAD(P)-binding domain-containing protein</fullName>
    </submittedName>
</protein>
<sequence length="374" mass="40080">MGLDDRQNIVVVGGGAAGGGVVRGLVGKVDHSKYRVVLINPRPFYTYIIAGARMVVSPYGNLETNAFIPYDRALPADKGELIVGTVTSIRRAAETGGHVVLSDGREIAFAFLVLAPGSIWSGPLAIPDTKDDIDAWITTWRAKIENAKDIVIVGGGAVGVEIAGEIRHFFPDKSVTMVQKDAHLLNATYPDKWRLRVDKMLRDGGVKLVTDDVIDASELSSDTGTVTTRKGAVIHADLIIPCVGTRPNTDFVCTLGEGVLDSRGFIPTKPTLQLPHFPEIFAAGDVLAWDEQKQMAKANGQAGIVASNIVSMTKGASPGAVYKGSWELIVITFGPNGGTGYFGILWGIIVGDWFSRFVKSKDLVIGSVRKTWGY</sequence>
<organism evidence="6 7">
    <name type="scientific">Exidia glandulosa HHB12029</name>
    <dbReference type="NCBI Taxonomy" id="1314781"/>
    <lineage>
        <taxon>Eukaryota</taxon>
        <taxon>Fungi</taxon>
        <taxon>Dikarya</taxon>
        <taxon>Basidiomycota</taxon>
        <taxon>Agaricomycotina</taxon>
        <taxon>Agaricomycetes</taxon>
        <taxon>Auriculariales</taxon>
        <taxon>Exidiaceae</taxon>
        <taxon>Exidia</taxon>
    </lineage>
</organism>
<reference evidence="6 7" key="1">
    <citation type="journal article" date="2016" name="Mol. Biol. Evol.">
        <title>Comparative Genomics of Early-Diverging Mushroom-Forming Fungi Provides Insights into the Origins of Lignocellulose Decay Capabilities.</title>
        <authorList>
            <person name="Nagy L.G."/>
            <person name="Riley R."/>
            <person name="Tritt A."/>
            <person name="Adam C."/>
            <person name="Daum C."/>
            <person name="Floudas D."/>
            <person name="Sun H."/>
            <person name="Yadav J.S."/>
            <person name="Pangilinan J."/>
            <person name="Larsson K.H."/>
            <person name="Matsuura K."/>
            <person name="Barry K."/>
            <person name="Labutti K."/>
            <person name="Kuo R."/>
            <person name="Ohm R.A."/>
            <person name="Bhattacharya S.S."/>
            <person name="Shirouzu T."/>
            <person name="Yoshinaga Y."/>
            <person name="Martin F.M."/>
            <person name="Grigoriev I.V."/>
            <person name="Hibbett D.S."/>
        </authorList>
    </citation>
    <scope>NUCLEOTIDE SEQUENCE [LARGE SCALE GENOMIC DNA]</scope>
    <source>
        <strain evidence="6 7">HHB12029</strain>
    </source>
</reference>
<evidence type="ECO:0000313" key="6">
    <source>
        <dbReference type="EMBL" id="KZV96818.1"/>
    </source>
</evidence>
<dbReference type="GO" id="GO:0005737">
    <property type="term" value="C:cytoplasm"/>
    <property type="evidence" value="ECO:0007669"/>
    <property type="project" value="TreeGrafter"/>
</dbReference>
<dbReference type="SUPFAM" id="SSF51905">
    <property type="entry name" value="FAD/NAD(P)-binding domain"/>
    <property type="match status" value="1"/>
</dbReference>
<dbReference type="GO" id="GO:0004174">
    <property type="term" value="F:electron-transferring-flavoprotein dehydrogenase activity"/>
    <property type="evidence" value="ECO:0007669"/>
    <property type="project" value="TreeGrafter"/>
</dbReference>
<dbReference type="InParanoid" id="A0A165KSR7"/>
<evidence type="ECO:0000259" key="5">
    <source>
        <dbReference type="Pfam" id="PF07992"/>
    </source>
</evidence>
<keyword evidence="3" id="KW-0274">FAD</keyword>
<feature type="domain" description="FAD/NAD(P)-binding" evidence="5">
    <location>
        <begin position="8"/>
        <end position="297"/>
    </location>
</feature>
<dbReference type="Gene3D" id="3.50.50.60">
    <property type="entry name" value="FAD/NAD(P)-binding domain"/>
    <property type="match status" value="1"/>
</dbReference>
<name>A0A165KSR7_EXIGL</name>
<keyword evidence="7" id="KW-1185">Reference proteome</keyword>
<dbReference type="AlphaFoldDB" id="A0A165KSR7"/>
<keyword evidence="2" id="KW-0285">Flavoprotein</keyword>
<dbReference type="PANTHER" id="PTHR43735">
    <property type="entry name" value="APOPTOSIS-INDUCING FACTOR 1"/>
    <property type="match status" value="1"/>
</dbReference>
<keyword evidence="4" id="KW-0560">Oxidoreductase</keyword>
<accession>A0A165KSR7</accession>
<comment type="similarity">
    <text evidence="1">Belongs to the FAD-dependent oxidoreductase family.</text>
</comment>
<dbReference type="PANTHER" id="PTHR43735:SF3">
    <property type="entry name" value="FERROPTOSIS SUPPRESSOR PROTEIN 1"/>
    <property type="match status" value="1"/>
</dbReference>
<evidence type="ECO:0000256" key="3">
    <source>
        <dbReference type="ARBA" id="ARBA00022827"/>
    </source>
</evidence>
<evidence type="ECO:0000256" key="4">
    <source>
        <dbReference type="ARBA" id="ARBA00023002"/>
    </source>
</evidence>
<gene>
    <name evidence="6" type="ORF">EXIGLDRAFT_670796</name>
</gene>
<dbReference type="GO" id="GO:0050660">
    <property type="term" value="F:flavin adenine dinucleotide binding"/>
    <property type="evidence" value="ECO:0007669"/>
    <property type="project" value="TreeGrafter"/>
</dbReference>
<evidence type="ECO:0000313" key="7">
    <source>
        <dbReference type="Proteomes" id="UP000077266"/>
    </source>
</evidence>
<proteinExistence type="inferred from homology"/>
<dbReference type="EMBL" id="KV425938">
    <property type="protein sequence ID" value="KZV96818.1"/>
    <property type="molecule type" value="Genomic_DNA"/>
</dbReference>